<proteinExistence type="predicted"/>
<dbReference type="KEGG" id="bmh:BMWSH_2773"/>
<keyword evidence="1" id="KW-0812">Transmembrane</keyword>
<organism evidence="2 3">
    <name type="scientific">Priestia megaterium (strain WSH-002)</name>
    <name type="common">Bacillus megaterium</name>
    <dbReference type="NCBI Taxonomy" id="1006007"/>
    <lineage>
        <taxon>Bacteria</taxon>
        <taxon>Bacillati</taxon>
        <taxon>Bacillota</taxon>
        <taxon>Bacilli</taxon>
        <taxon>Bacillales</taxon>
        <taxon>Bacillaceae</taxon>
        <taxon>Priestia</taxon>
    </lineage>
</organism>
<dbReference type="EMBL" id="CP003017">
    <property type="protein sequence ID" value="AEN89655.1"/>
    <property type="molecule type" value="Genomic_DNA"/>
</dbReference>
<evidence type="ECO:0000313" key="2">
    <source>
        <dbReference type="EMBL" id="AEN89655.1"/>
    </source>
</evidence>
<gene>
    <name evidence="2" type="ORF">BMWSH_2773</name>
</gene>
<evidence type="ECO:0000313" key="3">
    <source>
        <dbReference type="Proteomes" id="UP000001283"/>
    </source>
</evidence>
<dbReference type="Proteomes" id="UP000001283">
    <property type="component" value="Chromosome"/>
</dbReference>
<evidence type="ECO:0000256" key="1">
    <source>
        <dbReference type="SAM" id="Phobius"/>
    </source>
</evidence>
<sequence length="41" mass="4471">MNKYGFASVLVGVIGLVCLFLLKGPNVVVNVNKISTYKNEE</sequence>
<name>A0A8D3X2F0_PRIMW</name>
<keyword evidence="1" id="KW-1133">Transmembrane helix</keyword>
<feature type="transmembrane region" description="Helical" evidence="1">
    <location>
        <begin position="6"/>
        <end position="22"/>
    </location>
</feature>
<keyword evidence="1" id="KW-0472">Membrane</keyword>
<dbReference type="AlphaFoldDB" id="A0A8D3X2F0"/>
<reference evidence="2 3" key="1">
    <citation type="journal article" date="2011" name="J. Bacteriol.">
        <title>Complete genome sequence of the industrial strain Bacillus megaterium WSH-002.</title>
        <authorList>
            <person name="Liu L."/>
            <person name="Li Y."/>
            <person name="Zhang J."/>
            <person name="Zou W."/>
            <person name="Zhou Z."/>
            <person name="Liu J."/>
            <person name="Li X."/>
            <person name="Wang L."/>
            <person name="Chen J."/>
        </authorList>
    </citation>
    <scope>NUCLEOTIDE SEQUENCE [LARGE SCALE GENOMIC DNA]</scope>
    <source>
        <strain evidence="2 3">WSH-002</strain>
    </source>
</reference>
<protein>
    <submittedName>
        <fullName evidence="2">Uncharacterized protein</fullName>
    </submittedName>
</protein>
<accession>A0A8D3X2F0</accession>